<reference evidence="2 3" key="1">
    <citation type="submission" date="2019-03" db="EMBL/GenBank/DDBJ databases">
        <title>Genomic Encyclopedia of Type Strains, Phase IV (KMG-IV): sequencing the most valuable type-strain genomes for metagenomic binning, comparative biology and taxonomic classification.</title>
        <authorList>
            <person name="Goeker M."/>
        </authorList>
    </citation>
    <scope>NUCLEOTIDE SEQUENCE [LARGE SCALE GENOMIC DNA]</scope>
    <source>
        <strain evidence="2 3">DSM 45775</strain>
    </source>
</reference>
<organism evidence="2 3">
    <name type="scientific">Actinomycetospora succinea</name>
    <dbReference type="NCBI Taxonomy" id="663603"/>
    <lineage>
        <taxon>Bacteria</taxon>
        <taxon>Bacillati</taxon>
        <taxon>Actinomycetota</taxon>
        <taxon>Actinomycetes</taxon>
        <taxon>Pseudonocardiales</taxon>
        <taxon>Pseudonocardiaceae</taxon>
        <taxon>Actinomycetospora</taxon>
    </lineage>
</organism>
<keyword evidence="1" id="KW-1133">Transmembrane helix</keyword>
<dbReference type="Proteomes" id="UP000295705">
    <property type="component" value="Unassembled WGS sequence"/>
</dbReference>
<gene>
    <name evidence="2" type="ORF">EV188_10345</name>
</gene>
<name>A0A4R6VCU4_9PSEU</name>
<evidence type="ECO:0000313" key="2">
    <source>
        <dbReference type="EMBL" id="TDQ60552.1"/>
    </source>
</evidence>
<evidence type="ECO:0000256" key="1">
    <source>
        <dbReference type="SAM" id="Phobius"/>
    </source>
</evidence>
<dbReference type="EMBL" id="SNYO01000003">
    <property type="protein sequence ID" value="TDQ60552.1"/>
    <property type="molecule type" value="Genomic_DNA"/>
</dbReference>
<evidence type="ECO:0000313" key="3">
    <source>
        <dbReference type="Proteomes" id="UP000295705"/>
    </source>
</evidence>
<keyword evidence="1" id="KW-0472">Membrane</keyword>
<feature type="transmembrane region" description="Helical" evidence="1">
    <location>
        <begin position="71"/>
        <end position="101"/>
    </location>
</feature>
<comment type="caution">
    <text evidence="2">The sequence shown here is derived from an EMBL/GenBank/DDBJ whole genome shotgun (WGS) entry which is preliminary data.</text>
</comment>
<dbReference type="AlphaFoldDB" id="A0A4R6VCU4"/>
<accession>A0A4R6VCU4</accession>
<keyword evidence="3" id="KW-1185">Reference proteome</keyword>
<proteinExistence type="predicted"/>
<protein>
    <submittedName>
        <fullName evidence="2">Uncharacterized protein</fullName>
    </submittedName>
</protein>
<keyword evidence="1" id="KW-0812">Transmembrane</keyword>
<sequence>MSKWDRRNYQATVEHDRYVRNADRDRWLVEHAGVPFPPSMLTAAEVRAEIHIRRLHDQTWEQVRNLLIAKWILVAVFSGMFLASGVPGLLIAGAAVAAMCVHHSRERRVWHELHEPMSVSLAPIAADEAARIIAEWEPPTVVIPAQPVVSGRGRHAA</sequence>